<dbReference type="AlphaFoldDB" id="A0A433SSE7"/>
<dbReference type="EMBL" id="RQTK01001099">
    <property type="protein sequence ID" value="RUS72192.1"/>
    <property type="molecule type" value="Genomic_DNA"/>
</dbReference>
<dbReference type="InterPro" id="IPR048325">
    <property type="entry name" value="ZSWIM3_N"/>
</dbReference>
<organism evidence="4 5">
    <name type="scientific">Elysia chlorotica</name>
    <name type="common">Eastern emerald elysia</name>
    <name type="synonym">Sea slug</name>
    <dbReference type="NCBI Taxonomy" id="188477"/>
    <lineage>
        <taxon>Eukaryota</taxon>
        <taxon>Metazoa</taxon>
        <taxon>Spiralia</taxon>
        <taxon>Lophotrochozoa</taxon>
        <taxon>Mollusca</taxon>
        <taxon>Gastropoda</taxon>
        <taxon>Heterobranchia</taxon>
        <taxon>Euthyneura</taxon>
        <taxon>Panpulmonata</taxon>
        <taxon>Sacoglossa</taxon>
        <taxon>Placobranchoidea</taxon>
        <taxon>Plakobranchidae</taxon>
        <taxon>Elysia</taxon>
    </lineage>
</organism>
<dbReference type="PANTHER" id="PTHR47086">
    <property type="entry name" value="BTB DOMAIN-CONTAINING PROTEIN"/>
    <property type="match status" value="1"/>
</dbReference>
<gene>
    <name evidence="4" type="ORF">EGW08_020041</name>
</gene>
<protein>
    <recommendedName>
        <fullName evidence="3">ZSWIM3 N-terminal domain-containing protein</fullName>
    </recommendedName>
</protein>
<keyword evidence="1" id="KW-0175">Coiled coil</keyword>
<proteinExistence type="predicted"/>
<feature type="coiled-coil region" evidence="1">
    <location>
        <begin position="352"/>
        <end position="379"/>
    </location>
</feature>
<dbReference type="Proteomes" id="UP000271974">
    <property type="component" value="Unassembled WGS sequence"/>
</dbReference>
<comment type="caution">
    <text evidence="4">The sequence shown here is derived from an EMBL/GenBank/DDBJ whole genome shotgun (WGS) entry which is preliminary data.</text>
</comment>
<dbReference type="Pfam" id="PF21599">
    <property type="entry name" value="ZSWIM3_N"/>
    <property type="match status" value="1"/>
</dbReference>
<evidence type="ECO:0000256" key="2">
    <source>
        <dbReference type="SAM" id="MobiDB-lite"/>
    </source>
</evidence>
<feature type="region of interest" description="Disordered" evidence="2">
    <location>
        <begin position="244"/>
        <end position="301"/>
    </location>
</feature>
<dbReference type="OrthoDB" id="124789at2759"/>
<dbReference type="InterPro" id="IPR040854">
    <property type="entry name" value="ZSWIM9"/>
</dbReference>
<feature type="compositionally biased region" description="Low complexity" evidence="2">
    <location>
        <begin position="286"/>
        <end position="295"/>
    </location>
</feature>
<name>A0A433SSE7_ELYCH</name>
<evidence type="ECO:0000256" key="1">
    <source>
        <dbReference type="SAM" id="Coils"/>
    </source>
</evidence>
<evidence type="ECO:0000259" key="3">
    <source>
        <dbReference type="Pfam" id="PF21599"/>
    </source>
</evidence>
<feature type="region of interest" description="Disordered" evidence="2">
    <location>
        <begin position="1"/>
        <end position="69"/>
    </location>
</feature>
<accession>A0A433SSE7</accession>
<dbReference type="PANTHER" id="PTHR47086:SF4">
    <property type="entry name" value="BTB DOMAIN-CONTAINING PROTEIN"/>
    <property type="match status" value="1"/>
</dbReference>
<sequence>MADQENENQGNSRGLTVVVESDQENSTPLVEAAISSPHKETVAASDQDATNEEAVQKSETEANSPTSPPYIVRNAEFTSFLQLRDAIEKYQKENCVQLIVKDSKLLKAESTRKVIPKVYHLVNQDLMYHSITYTCKCHGELRQRPGTRMKNVGQKRLNCPVYIRLKLSPDLQRLVLFDLYEEHNHEIDRTTCQMTPRQQVYHLSRMKRKRARNSGEGFETMTTENSISFKSDLESCPSKKSVRLDLHPHISLGEPMVKKETEESEPQSDETGRDPAQNRTERSESPLDSASSSCCDSDEEEVRNNSRLLPFPIRLIGSAITCNPELIASTKELLDIQKSKLNLERQKLLMETKLLELTNTKLELEIRQLQKSLTSESSQHQDTTIYLQAP</sequence>
<evidence type="ECO:0000313" key="5">
    <source>
        <dbReference type="Proteomes" id="UP000271974"/>
    </source>
</evidence>
<evidence type="ECO:0000313" key="4">
    <source>
        <dbReference type="EMBL" id="RUS72192.1"/>
    </source>
</evidence>
<reference evidence="4 5" key="1">
    <citation type="submission" date="2019-01" db="EMBL/GenBank/DDBJ databases">
        <title>A draft genome assembly of the solar-powered sea slug Elysia chlorotica.</title>
        <authorList>
            <person name="Cai H."/>
            <person name="Li Q."/>
            <person name="Fang X."/>
            <person name="Li J."/>
            <person name="Curtis N.E."/>
            <person name="Altenburger A."/>
            <person name="Shibata T."/>
            <person name="Feng M."/>
            <person name="Maeda T."/>
            <person name="Schwartz J.A."/>
            <person name="Shigenobu S."/>
            <person name="Lundholm N."/>
            <person name="Nishiyama T."/>
            <person name="Yang H."/>
            <person name="Hasebe M."/>
            <person name="Li S."/>
            <person name="Pierce S.K."/>
            <person name="Wang J."/>
        </authorList>
    </citation>
    <scope>NUCLEOTIDE SEQUENCE [LARGE SCALE GENOMIC DNA]</scope>
    <source>
        <strain evidence="4">EC2010</strain>
        <tissue evidence="4">Whole organism of an adult</tissue>
    </source>
</reference>
<keyword evidence="5" id="KW-1185">Reference proteome</keyword>
<feature type="domain" description="ZSWIM3 N-terminal" evidence="3">
    <location>
        <begin position="74"/>
        <end position="185"/>
    </location>
</feature>